<evidence type="ECO:0000256" key="3">
    <source>
        <dbReference type="SAM" id="Phobius"/>
    </source>
</evidence>
<dbReference type="EMBL" id="BRXY01000108">
    <property type="protein sequence ID" value="GMH66491.1"/>
    <property type="molecule type" value="Genomic_DNA"/>
</dbReference>
<gene>
    <name evidence="4" type="ORF">TrST_g3018</name>
</gene>
<feature type="coiled-coil region" evidence="1">
    <location>
        <begin position="34"/>
        <end position="61"/>
    </location>
</feature>
<feature type="transmembrane region" description="Helical" evidence="3">
    <location>
        <begin position="1661"/>
        <end position="1680"/>
    </location>
</feature>
<accession>A0A9W7AA69</accession>
<evidence type="ECO:0000313" key="5">
    <source>
        <dbReference type="Proteomes" id="UP001165085"/>
    </source>
</evidence>
<sequence>MNNTSENSEDLHSLSKTELVNLLTAARKSTDQAKENFATVLKELNDRNDQAKENFAKVLKELSDHVGVKDENDSSAITAEALNRDTPGVKETSSNHMLVLDKTIKTITLTIHEEPAEVLASLKNPTGLVKADKLQQMVLKESPSTSETIVYWSFAHQNKEYNLLLNLQVERHDEDVIRIKVESVDEDLDSTCLPVPPNAESSAHWLLLKGGAIILRPLPFGCTSFMFIVQVDIQAVEQFDKNDDKEAPVSSTDSLHSSIQMQAHVSITKSSDSGIKTQSSTVRSTARSTIKQRSTLISGSRAKRRLAEGARAGEILCKVAGQFYERFKKEDAVDAKRKADFVENKVPNAPPLTWDEQILISESLTMVKDISLKAKRLAGSVNDSVEKFIYRDGEAGAAWGISVAKVDVSADDLFAELWLLDTYARRVESKETIREVWDDIDGTRGLQLTKSLSLPGRFRDRVFRNWFTWEERVEGGRRTFIIAFSPLEKYKGTHHKADGEEKMIEGTSRGVYIVKELTEHTCEWTKVQQADVKISFLPANMIDFIAKQQLGKANEMQEKFRRNGLEVDREGVTALADVMKGRRGMALLEDQVEVFERCVALLGGEGREEGWKVLQSPFPDVEMWLQYFPPKVGERTVGTGKTVGIVDTCAEEVAAWVMGYNNNEGSRLSREEGNPARLALRKEARENEGNFATVKKAPFPLEPREFVFRQIWKTEEGKATIVVESLDDKVDYGMSLRKTRARTRGLWVLEDLPSHGGAKQCRATFTLQIDSAGFVPTWVVDKIAPRSLQAVQSAVNSFREDEKIDAADREVLSTFIKEHWRVEVLSEEELRQMEKGKATIASIIQSPGLVQAVDTGDPLVIGKTAHLTGDRLLTGFGECIVDGELEELVAYEYLKTCRESSRNFRAKGGVKRIVKERDSHSFYCLSRVDIKVLGSKHREWRSLVVWKKEGENKIIVCYDDTDALDEEYPRDPNVVVGSSHAIWEYERLPVVEGIPQTRVKLFARVDIAGSIPIFVINQLSKNYGKSLIGMRKKFDKSLEIDAGRRAAIVQSIKQKKGTGGAEALRQLEALLEERPGWIRPSRSYGKADSKLFATAAGDQAWGFTSLQVKAGIEEVAAFIWDFQSRSNTTISGDRERTFKEVQGGDGFKRVVTRRQQLHSIHGLLHQDRIFTSEMSMHFDVSGDAIVILLLANDDLKSMRSLRQISRAASGFRLGGDVTVKAREAVAIQLSNVGGQTKLELACELEFGGGVSRGSRLAFVERRLEEMADIAIYFQRLVPLESFKVEDGKTLASDMLWKADSAKLRVERLKEVAEKSSCLRELCSRHSWMKAMLAAALQGNLRRHKAIGTKLVCVSEKEAIQIGKNLVMALMSEQLAEAGVDAWRVQNKAVRELMEQQAWFEPMLVVLSRGIVKTAAWGLMARVLVGAVLSMTDLATDVAILKLFWEGGDETLAFRNAQLASLVVSIVLQLLLVVGQNRRKGLKRLVREILIVVTGTKAPWDAYRVASGAEQEKDTEIDPMLELSFSKCIELFAESIPGIIIQTSAIISTMNSEKGVTVTAYISLATSLLTTGFISASISYDADTDPEGRASNPVFYGYISDDGRKRAILFIIMTLLTGIQILLKTLLVIILGSLGSLFPFYYLFGDVTVFLLYKVAMNDFTYWIPFYGLIGTAVSLLIRVITKFIVDFAAVIHFRHPYEIGGLYFTINTFLPLLGLAMMFALDLVGGAFTNKATLELFRTLVGMLGVSLVSLVILFFAIIEKEYRHTFYSLETGGQMLRRMFLEGDDVSKAMVFAKNKNLWLPIREKVAAWVEEGWATWEEEKPDWFTDLWKASVPKEWKTKKLALMRSLPEENKKVETTREGRSPRTRKKSIIPILDGMLSSRTSPKSTPTKQGRELRILPKGPPALQFDETEEAEFVREVKRRGSLSNL</sequence>
<keyword evidence="3" id="KW-1133">Transmembrane helix</keyword>
<feature type="compositionally biased region" description="Low complexity" evidence="2">
    <location>
        <begin position="1881"/>
        <end position="1892"/>
    </location>
</feature>
<evidence type="ECO:0000313" key="4">
    <source>
        <dbReference type="EMBL" id="GMH66491.1"/>
    </source>
</evidence>
<feature type="transmembrane region" description="Helical" evidence="3">
    <location>
        <begin position="1608"/>
        <end position="1641"/>
    </location>
</feature>
<feature type="transmembrane region" description="Helical" evidence="3">
    <location>
        <begin position="1701"/>
        <end position="1720"/>
    </location>
</feature>
<protein>
    <recommendedName>
        <fullName evidence="6">START domain-containing protein</fullName>
    </recommendedName>
</protein>
<keyword evidence="5" id="KW-1185">Reference proteome</keyword>
<keyword evidence="1" id="KW-0175">Coiled coil</keyword>
<dbReference type="Gene3D" id="3.30.530.20">
    <property type="match status" value="2"/>
</dbReference>
<name>A0A9W7AA69_9STRA</name>
<dbReference type="InterPro" id="IPR023393">
    <property type="entry name" value="START-like_dom_sf"/>
</dbReference>
<evidence type="ECO:0000256" key="1">
    <source>
        <dbReference type="SAM" id="Coils"/>
    </source>
</evidence>
<feature type="transmembrane region" description="Helical" evidence="3">
    <location>
        <begin position="1740"/>
        <end position="1759"/>
    </location>
</feature>
<keyword evidence="3" id="KW-0812">Transmembrane</keyword>
<reference evidence="5" key="1">
    <citation type="journal article" date="2023" name="Commun. Biol.">
        <title>Genome analysis of Parmales, the sister group of diatoms, reveals the evolutionary specialization of diatoms from phago-mixotrophs to photoautotrophs.</title>
        <authorList>
            <person name="Ban H."/>
            <person name="Sato S."/>
            <person name="Yoshikawa S."/>
            <person name="Yamada K."/>
            <person name="Nakamura Y."/>
            <person name="Ichinomiya M."/>
            <person name="Sato N."/>
            <person name="Blanc-Mathieu R."/>
            <person name="Endo H."/>
            <person name="Kuwata A."/>
            <person name="Ogata H."/>
        </authorList>
    </citation>
    <scope>NUCLEOTIDE SEQUENCE [LARGE SCALE GENOMIC DNA]</scope>
    <source>
        <strain evidence="5">NIES 3701</strain>
    </source>
</reference>
<dbReference type="SUPFAM" id="SSF55961">
    <property type="entry name" value="Bet v1-like"/>
    <property type="match status" value="2"/>
</dbReference>
<dbReference type="Proteomes" id="UP001165085">
    <property type="component" value="Unassembled WGS sequence"/>
</dbReference>
<feature type="region of interest" description="Disordered" evidence="2">
    <location>
        <begin position="268"/>
        <end position="297"/>
    </location>
</feature>
<dbReference type="OrthoDB" id="206224at2759"/>
<feature type="region of interest" description="Disordered" evidence="2">
    <location>
        <begin position="1879"/>
        <end position="1905"/>
    </location>
</feature>
<evidence type="ECO:0000256" key="2">
    <source>
        <dbReference type="SAM" id="MobiDB-lite"/>
    </source>
</evidence>
<comment type="caution">
    <text evidence="4">The sequence shown here is derived from an EMBL/GenBank/DDBJ whole genome shotgun (WGS) entry which is preliminary data.</text>
</comment>
<proteinExistence type="predicted"/>
<organism evidence="4 5">
    <name type="scientific">Triparma strigata</name>
    <dbReference type="NCBI Taxonomy" id="1606541"/>
    <lineage>
        <taxon>Eukaryota</taxon>
        <taxon>Sar</taxon>
        <taxon>Stramenopiles</taxon>
        <taxon>Ochrophyta</taxon>
        <taxon>Bolidophyceae</taxon>
        <taxon>Parmales</taxon>
        <taxon>Triparmaceae</taxon>
        <taxon>Triparma</taxon>
    </lineage>
</organism>
<keyword evidence="3" id="KW-0472">Membrane</keyword>
<evidence type="ECO:0008006" key="6">
    <source>
        <dbReference type="Google" id="ProtNLM"/>
    </source>
</evidence>
<feature type="transmembrane region" description="Helical" evidence="3">
    <location>
        <begin position="1456"/>
        <end position="1474"/>
    </location>
</feature>